<dbReference type="PANTHER" id="PTHR31721">
    <property type="entry name" value="OS06G0710300 PROTEIN"/>
    <property type="match status" value="1"/>
</dbReference>
<keyword evidence="2" id="KW-1133">Transmembrane helix</keyword>
<feature type="compositionally biased region" description="Polar residues" evidence="1">
    <location>
        <begin position="29"/>
        <end position="39"/>
    </location>
</feature>
<dbReference type="InterPro" id="IPR005134">
    <property type="entry name" value="UPF0114"/>
</dbReference>
<proteinExistence type="predicted"/>
<dbReference type="EMBL" id="SDRB02010904">
    <property type="protein sequence ID" value="THG03673.1"/>
    <property type="molecule type" value="Genomic_DNA"/>
</dbReference>
<dbReference type="Pfam" id="PF03350">
    <property type="entry name" value="UPF0114"/>
    <property type="match status" value="1"/>
</dbReference>
<feature type="transmembrane region" description="Helical" evidence="2">
    <location>
        <begin position="131"/>
        <end position="156"/>
    </location>
</feature>
<reference evidence="3 4" key="1">
    <citation type="journal article" date="2018" name="Proc. Natl. Acad. Sci. U.S.A.">
        <title>Draft genome sequence of Camellia sinensis var. sinensis provides insights into the evolution of the tea genome and tea quality.</title>
        <authorList>
            <person name="Wei C."/>
            <person name="Yang H."/>
            <person name="Wang S."/>
            <person name="Zhao J."/>
            <person name="Liu C."/>
            <person name="Gao L."/>
            <person name="Xia E."/>
            <person name="Lu Y."/>
            <person name="Tai Y."/>
            <person name="She G."/>
            <person name="Sun J."/>
            <person name="Cao H."/>
            <person name="Tong W."/>
            <person name="Gao Q."/>
            <person name="Li Y."/>
            <person name="Deng W."/>
            <person name="Jiang X."/>
            <person name="Wang W."/>
            <person name="Chen Q."/>
            <person name="Zhang S."/>
            <person name="Li H."/>
            <person name="Wu J."/>
            <person name="Wang P."/>
            <person name="Li P."/>
            <person name="Shi C."/>
            <person name="Zheng F."/>
            <person name="Jian J."/>
            <person name="Huang B."/>
            <person name="Shan D."/>
            <person name="Shi M."/>
            <person name="Fang C."/>
            <person name="Yue Y."/>
            <person name="Li F."/>
            <person name="Li D."/>
            <person name="Wei S."/>
            <person name="Han B."/>
            <person name="Jiang C."/>
            <person name="Yin Y."/>
            <person name="Xia T."/>
            <person name="Zhang Z."/>
            <person name="Bennetzen J.L."/>
            <person name="Zhao S."/>
            <person name="Wan X."/>
        </authorList>
    </citation>
    <scope>NUCLEOTIDE SEQUENCE [LARGE SCALE GENOMIC DNA]</scope>
    <source>
        <strain evidence="4">cv. Shuchazao</strain>
        <tissue evidence="3">Leaf</tissue>
    </source>
</reference>
<feature type="compositionally biased region" description="Basic and acidic residues" evidence="1">
    <location>
        <begin position="40"/>
        <end position="57"/>
    </location>
</feature>
<dbReference type="Proteomes" id="UP000306102">
    <property type="component" value="Unassembled WGS sequence"/>
</dbReference>
<organism evidence="3 4">
    <name type="scientific">Camellia sinensis var. sinensis</name>
    <name type="common">China tea</name>
    <dbReference type="NCBI Taxonomy" id="542762"/>
    <lineage>
        <taxon>Eukaryota</taxon>
        <taxon>Viridiplantae</taxon>
        <taxon>Streptophyta</taxon>
        <taxon>Embryophyta</taxon>
        <taxon>Tracheophyta</taxon>
        <taxon>Spermatophyta</taxon>
        <taxon>Magnoliopsida</taxon>
        <taxon>eudicotyledons</taxon>
        <taxon>Gunneridae</taxon>
        <taxon>Pentapetalae</taxon>
        <taxon>asterids</taxon>
        <taxon>Ericales</taxon>
        <taxon>Theaceae</taxon>
        <taxon>Camellia</taxon>
    </lineage>
</organism>
<keyword evidence="2" id="KW-0812">Transmembrane</keyword>
<keyword evidence="4" id="KW-1185">Reference proteome</keyword>
<feature type="region of interest" description="Disordered" evidence="1">
    <location>
        <begin position="19"/>
        <end position="57"/>
    </location>
</feature>
<comment type="caution">
    <text evidence="3">The sequence shown here is derived from an EMBL/GenBank/DDBJ whole genome shotgun (WGS) entry which is preliminary data.</text>
</comment>
<evidence type="ECO:0000313" key="3">
    <source>
        <dbReference type="EMBL" id="THG03673.1"/>
    </source>
</evidence>
<gene>
    <name evidence="3" type="ORF">TEA_023980</name>
</gene>
<evidence type="ECO:0000256" key="1">
    <source>
        <dbReference type="SAM" id="MobiDB-lite"/>
    </source>
</evidence>
<evidence type="ECO:0000313" key="4">
    <source>
        <dbReference type="Proteomes" id="UP000306102"/>
    </source>
</evidence>
<accession>A0A4S4DL71</accession>
<protein>
    <submittedName>
        <fullName evidence="3">Uncharacterized protein</fullName>
    </submittedName>
</protein>
<evidence type="ECO:0000256" key="2">
    <source>
        <dbReference type="SAM" id="Phobius"/>
    </source>
</evidence>
<sequence length="302" mass="33098">MAATRLLRTSGPLGLHLPSSSSSSYCSLKNPTLSSTITNRSREGENREKRLGGGGVGEKKPLAAVKAVAATTQRVIISEPQTNIGGVGLASDLVIKIANMALLMLKMATKRRPWRLHAQMFIERTIVDCRFLALFAVAGSLLGSVLCFLEGCFLVIESYLQYFHAMSHRSDQGYVVQLLIEAIDMFMVGTAMLVFGMGLHVMFVGSKHGNSSHLPTPSSNLFGLFNLNANTSKMGMHGVSDTSKVENWACCDYDSASGSGGEIQEHTFGYCFGSCLFWRRFISFIGMYIPPLTAICWWHYTR</sequence>
<name>A0A4S4DL71_CAMSN</name>
<keyword evidence="2" id="KW-0472">Membrane</keyword>
<dbReference type="AlphaFoldDB" id="A0A4S4DL71"/>
<feature type="transmembrane region" description="Helical" evidence="2">
    <location>
        <begin position="176"/>
        <end position="203"/>
    </location>
</feature>
<feature type="transmembrane region" description="Helical" evidence="2">
    <location>
        <begin position="281"/>
        <end position="300"/>
    </location>
</feature>
<feature type="compositionally biased region" description="Low complexity" evidence="1">
    <location>
        <begin position="19"/>
        <end position="28"/>
    </location>
</feature>
<dbReference type="PANTHER" id="PTHR31721:SF3">
    <property type="entry name" value="EXPRESSED PROTEIN"/>
    <property type="match status" value="1"/>
</dbReference>